<dbReference type="PANTHER" id="PTHR45728:SF3">
    <property type="entry name" value="ACETYL-COA CARBOXYLASE"/>
    <property type="match status" value="1"/>
</dbReference>
<dbReference type="STRING" id="6313.A0A0K0D4A5"/>
<dbReference type="Pfam" id="PF02786">
    <property type="entry name" value="CPSase_L_D2"/>
    <property type="match status" value="1"/>
</dbReference>
<dbReference type="PROSITE" id="PS00867">
    <property type="entry name" value="CPSASE_2"/>
    <property type="match status" value="1"/>
</dbReference>
<dbReference type="PROSITE" id="PS00866">
    <property type="entry name" value="CPSASE_1"/>
    <property type="match status" value="1"/>
</dbReference>
<keyword evidence="4 6" id="KW-0067">ATP-binding</keyword>
<dbReference type="Gene3D" id="3.90.1770.10">
    <property type="entry name" value="PreATP-grasp domain"/>
    <property type="match status" value="1"/>
</dbReference>
<dbReference type="GO" id="GO:0003989">
    <property type="term" value="F:acetyl-CoA carboxylase activity"/>
    <property type="evidence" value="ECO:0007669"/>
    <property type="project" value="InterPro"/>
</dbReference>
<keyword evidence="5" id="KW-0092">Biotin</keyword>
<feature type="domain" description="Biotin carboxylation" evidence="8">
    <location>
        <begin position="49"/>
        <end position="449"/>
    </location>
</feature>
<dbReference type="SUPFAM" id="SSF56059">
    <property type="entry name" value="Glutathione synthetase ATP-binding domain-like"/>
    <property type="match status" value="1"/>
</dbReference>
<organism evidence="9 10">
    <name type="scientific">Angiostrongylus cantonensis</name>
    <name type="common">Rat lungworm</name>
    <dbReference type="NCBI Taxonomy" id="6313"/>
    <lineage>
        <taxon>Eukaryota</taxon>
        <taxon>Metazoa</taxon>
        <taxon>Ecdysozoa</taxon>
        <taxon>Nematoda</taxon>
        <taxon>Chromadorea</taxon>
        <taxon>Rhabditida</taxon>
        <taxon>Rhabditina</taxon>
        <taxon>Rhabditomorpha</taxon>
        <taxon>Strongyloidea</taxon>
        <taxon>Metastrongylidae</taxon>
        <taxon>Angiostrongylus</taxon>
    </lineage>
</organism>
<dbReference type="WBParaSite" id="ACAC_0000490001-mRNA-1">
    <property type="protein sequence ID" value="ACAC_0000490001-mRNA-1"/>
    <property type="gene ID" value="ACAC_0000490001"/>
</dbReference>
<evidence type="ECO:0000313" key="9">
    <source>
        <dbReference type="Proteomes" id="UP000035642"/>
    </source>
</evidence>
<dbReference type="Proteomes" id="UP000035642">
    <property type="component" value="Unassembled WGS sequence"/>
</dbReference>
<dbReference type="Pfam" id="PF00289">
    <property type="entry name" value="Biotin_carb_N"/>
    <property type="match status" value="1"/>
</dbReference>
<dbReference type="PROSITE" id="PS50979">
    <property type="entry name" value="BC"/>
    <property type="match status" value="1"/>
</dbReference>
<evidence type="ECO:0000256" key="5">
    <source>
        <dbReference type="ARBA" id="ARBA00023267"/>
    </source>
</evidence>
<dbReference type="InterPro" id="IPR013815">
    <property type="entry name" value="ATP_grasp_subdomain_1"/>
</dbReference>
<dbReference type="Gene3D" id="3.30.1490.20">
    <property type="entry name" value="ATP-grasp fold, A domain"/>
    <property type="match status" value="1"/>
</dbReference>
<dbReference type="AlphaFoldDB" id="A0A0K0D4A5"/>
<dbReference type="GO" id="GO:0005739">
    <property type="term" value="C:mitochondrion"/>
    <property type="evidence" value="ECO:0007669"/>
    <property type="project" value="TreeGrafter"/>
</dbReference>
<evidence type="ECO:0000256" key="2">
    <source>
        <dbReference type="ARBA" id="ARBA00022598"/>
    </source>
</evidence>
<proteinExistence type="predicted"/>
<dbReference type="GO" id="GO:0046872">
    <property type="term" value="F:metal ion binding"/>
    <property type="evidence" value="ECO:0007669"/>
    <property type="project" value="InterPro"/>
</dbReference>
<evidence type="ECO:0000313" key="10">
    <source>
        <dbReference type="WBParaSite" id="ACAC_0000490001-mRNA-1"/>
    </source>
</evidence>
<sequence length="449" mass="50688">MSGPERRTIHMSHYQGGTLKDKLDQGDQIFKTVEDFVNTYVEDTSKRRPIKKMLVATNGIAAVRCILSIRKLLMQLFRNDRIIKFICLTTEQEIRSNAEYLKLADHFVFSPGGDNRNNYANVEEIVNHAVEKGVDAVWAGWGHASENPELPKQLATRGIVFIGPPSTAMFSLGDKIASTIIAQTLDIPTIEWSGSGLKLDLNQKRGSEYVSVTQELFNQATVSDLYEGLRALEEHKIGYPLMIKASEGGGGKGIRKCKNEADFKENFVQVQTEVPGSPIFIMKCVENARHIEVQLIADRYENVIPVFTRDCSIQRRCQKIIEEAPASIAPKDTLRLGYESAGTVEYMYLPDEDKYFFLELNPRLQVEHPCTEMLASINIPAIQMQIAMGLPLNRITDIRLFYGLDRYGTTPLPEEIVLTDTEYSVIAARITSEVGVYLPLRGEYWFLCY</sequence>
<evidence type="ECO:0000256" key="4">
    <source>
        <dbReference type="ARBA" id="ARBA00022840"/>
    </source>
</evidence>
<evidence type="ECO:0000259" key="7">
    <source>
        <dbReference type="PROSITE" id="PS50975"/>
    </source>
</evidence>
<accession>A0A0K0D4A5</accession>
<reference evidence="10" key="2">
    <citation type="submission" date="2017-02" db="UniProtKB">
        <authorList>
            <consortium name="WormBaseParasite"/>
        </authorList>
    </citation>
    <scope>IDENTIFICATION</scope>
</reference>
<protein>
    <submittedName>
        <fullName evidence="10">Acetyl-CoA carboxylase</fullName>
    </submittedName>
</protein>
<dbReference type="GO" id="GO:0006633">
    <property type="term" value="P:fatty acid biosynthetic process"/>
    <property type="evidence" value="ECO:0007669"/>
    <property type="project" value="TreeGrafter"/>
</dbReference>
<keyword evidence="2" id="KW-0436">Ligase</keyword>
<dbReference type="InterPro" id="IPR016185">
    <property type="entry name" value="PreATP-grasp_dom_sf"/>
</dbReference>
<keyword evidence="9" id="KW-1185">Reference proteome</keyword>
<dbReference type="InterPro" id="IPR049076">
    <property type="entry name" value="ACCA"/>
</dbReference>
<evidence type="ECO:0000256" key="3">
    <source>
        <dbReference type="ARBA" id="ARBA00022741"/>
    </source>
</evidence>
<name>A0A0K0D4A5_ANGCA</name>
<dbReference type="PROSITE" id="PS50975">
    <property type="entry name" value="ATP_GRASP"/>
    <property type="match status" value="1"/>
</dbReference>
<comment type="cofactor">
    <cofactor evidence="1">
        <name>biotin</name>
        <dbReference type="ChEBI" id="CHEBI:57586"/>
    </cofactor>
</comment>
<evidence type="ECO:0000256" key="1">
    <source>
        <dbReference type="ARBA" id="ARBA00001953"/>
    </source>
</evidence>
<dbReference type="FunFam" id="3.30.1490.20:FF:000003">
    <property type="entry name" value="acetyl-CoA carboxylase isoform X1"/>
    <property type="match status" value="1"/>
</dbReference>
<feature type="domain" description="ATP-grasp" evidence="7">
    <location>
        <begin position="204"/>
        <end position="388"/>
    </location>
</feature>
<dbReference type="Gene3D" id="3.30.470.20">
    <property type="entry name" value="ATP-grasp fold, B domain"/>
    <property type="match status" value="1"/>
</dbReference>
<reference evidence="9" key="1">
    <citation type="submission" date="2012-09" db="EMBL/GenBank/DDBJ databases">
        <authorList>
            <person name="Martin A.A."/>
        </authorList>
    </citation>
    <scope>NUCLEOTIDE SEQUENCE</scope>
</reference>
<dbReference type="InterPro" id="IPR011761">
    <property type="entry name" value="ATP-grasp"/>
</dbReference>
<dbReference type="PANTHER" id="PTHR45728">
    <property type="entry name" value="ACETYL-COA CARBOXYLASE, ISOFORM A"/>
    <property type="match status" value="1"/>
</dbReference>
<keyword evidence="3 6" id="KW-0547">Nucleotide-binding</keyword>
<dbReference type="Gene3D" id="3.40.50.20">
    <property type="match status" value="1"/>
</dbReference>
<dbReference type="SUPFAM" id="SSF52440">
    <property type="entry name" value="PreATP-grasp domain"/>
    <property type="match status" value="1"/>
</dbReference>
<dbReference type="InterPro" id="IPR005479">
    <property type="entry name" value="CPAse_ATP-bd"/>
</dbReference>
<evidence type="ECO:0000256" key="6">
    <source>
        <dbReference type="PROSITE-ProRule" id="PRU00409"/>
    </source>
</evidence>
<evidence type="ECO:0000259" key="8">
    <source>
        <dbReference type="PROSITE" id="PS50979"/>
    </source>
</evidence>
<dbReference type="GO" id="GO:0005524">
    <property type="term" value="F:ATP binding"/>
    <property type="evidence" value="ECO:0007669"/>
    <property type="project" value="UniProtKB-UniRule"/>
</dbReference>
<dbReference type="InterPro" id="IPR005481">
    <property type="entry name" value="BC-like_N"/>
</dbReference>
<dbReference type="InterPro" id="IPR011764">
    <property type="entry name" value="Biotin_carboxylation_dom"/>
</dbReference>